<evidence type="ECO:0000256" key="1">
    <source>
        <dbReference type="ARBA" id="ARBA00006594"/>
    </source>
</evidence>
<dbReference type="Pfam" id="PF01555">
    <property type="entry name" value="N6_N4_Mtase"/>
    <property type="match status" value="1"/>
</dbReference>
<name>A0AAW6TW76_9BACT</name>
<evidence type="ECO:0000256" key="4">
    <source>
        <dbReference type="RuleBase" id="RU362026"/>
    </source>
</evidence>
<dbReference type="EC" id="2.1.1.-" evidence="4"/>
<dbReference type="GO" id="GO:0003677">
    <property type="term" value="F:DNA binding"/>
    <property type="evidence" value="ECO:0007669"/>
    <property type="project" value="InterPro"/>
</dbReference>
<reference evidence="6" key="1">
    <citation type="submission" date="2023-05" db="EMBL/GenBank/DDBJ databases">
        <title>Anaerotaeda fermentans gen. nov., sp. nov., a novel anaerobic planctomycete of the new family within the order Sedimentisphaerales isolated from Taman Peninsula, Russia.</title>
        <authorList>
            <person name="Khomyakova M.A."/>
            <person name="Merkel A.Y."/>
            <person name="Slobodkin A.I."/>
        </authorList>
    </citation>
    <scope>NUCLEOTIDE SEQUENCE</scope>
    <source>
        <strain evidence="6">M17dextr</strain>
    </source>
</reference>
<dbReference type="PROSITE" id="PS00092">
    <property type="entry name" value="N6_MTASE"/>
    <property type="match status" value="1"/>
</dbReference>
<dbReference type="EMBL" id="JASCXX010000002">
    <property type="protein sequence ID" value="MDI6447744.1"/>
    <property type="molecule type" value="Genomic_DNA"/>
</dbReference>
<comment type="caution">
    <text evidence="6">The sequence shown here is derived from an EMBL/GenBank/DDBJ whole genome shotgun (WGS) entry which is preliminary data.</text>
</comment>
<dbReference type="GO" id="GO:0032259">
    <property type="term" value="P:methylation"/>
    <property type="evidence" value="ECO:0007669"/>
    <property type="project" value="UniProtKB-KW"/>
</dbReference>
<dbReference type="InterPro" id="IPR001091">
    <property type="entry name" value="RM_Methyltransferase"/>
</dbReference>
<evidence type="ECO:0000256" key="2">
    <source>
        <dbReference type="ARBA" id="ARBA00022603"/>
    </source>
</evidence>
<dbReference type="GO" id="GO:0005737">
    <property type="term" value="C:cytoplasm"/>
    <property type="evidence" value="ECO:0007669"/>
    <property type="project" value="TreeGrafter"/>
</dbReference>
<dbReference type="Gene3D" id="3.40.50.150">
    <property type="entry name" value="Vaccinia Virus protein VP39"/>
    <property type="match status" value="1"/>
</dbReference>
<dbReference type="CDD" id="cd02440">
    <property type="entry name" value="AdoMet_MTases"/>
    <property type="match status" value="1"/>
</dbReference>
<dbReference type="GO" id="GO:0008170">
    <property type="term" value="F:N-methyltransferase activity"/>
    <property type="evidence" value="ECO:0007669"/>
    <property type="project" value="InterPro"/>
</dbReference>
<evidence type="ECO:0000313" key="7">
    <source>
        <dbReference type="Proteomes" id="UP001431776"/>
    </source>
</evidence>
<feature type="domain" description="DNA methylase N-4/N-6" evidence="5">
    <location>
        <begin position="26"/>
        <end position="238"/>
    </location>
</feature>
<dbReference type="SUPFAM" id="SSF53335">
    <property type="entry name" value="S-adenosyl-L-methionine-dependent methyltransferases"/>
    <property type="match status" value="1"/>
</dbReference>
<dbReference type="PANTHER" id="PTHR13370:SF3">
    <property type="entry name" value="TRNA (GUANINE(10)-N2)-METHYLTRANSFERASE HOMOLOG"/>
    <property type="match status" value="1"/>
</dbReference>
<dbReference type="InterPro" id="IPR029063">
    <property type="entry name" value="SAM-dependent_MTases_sf"/>
</dbReference>
<dbReference type="AlphaFoldDB" id="A0AAW6TW76"/>
<dbReference type="InterPro" id="IPR002941">
    <property type="entry name" value="DNA_methylase_N4/N6"/>
</dbReference>
<evidence type="ECO:0000259" key="5">
    <source>
        <dbReference type="Pfam" id="PF01555"/>
    </source>
</evidence>
<proteinExistence type="inferred from homology"/>
<evidence type="ECO:0000256" key="3">
    <source>
        <dbReference type="ARBA" id="ARBA00022679"/>
    </source>
</evidence>
<keyword evidence="2 6" id="KW-0489">Methyltransferase</keyword>
<accession>A0AAW6TW76</accession>
<dbReference type="PANTHER" id="PTHR13370">
    <property type="entry name" value="RNA METHYLASE-RELATED"/>
    <property type="match status" value="1"/>
</dbReference>
<sequence length="330" mass="37995">MTDLKNQILHGDSVEILRASPPGFADLVFADPPFNIGYKYDKYHDKKAHEKYLAWTEDWIGACAAALKPHGSFYIAIGDEYAANIKLIADAQGLVMRNWIIWHYTFGQQTKTKFARAHAHIFYFVKDPKNFTFNDEIVRVISDRQKRYRDKRANPAGKMPDDVWNEYPRICGTFMERTGFPCQMPESLLARIIRVSSNEGDWVLDPFCGSGTTATVAHKLNRLYTSMDLSEQYVEAARQRIAEAKGLPIDGESDWTEHAEDELRWLYSENKAPYKQLKASPKLLSLFTAKLNDRLRRSVPYTPQEILDRLGEMERFCKLNAQLSDRVNSI</sequence>
<dbReference type="InterPro" id="IPR002052">
    <property type="entry name" value="DNA_methylase_N6_adenine_CS"/>
</dbReference>
<keyword evidence="3 6" id="KW-0808">Transferase</keyword>
<gene>
    <name evidence="6" type="ORF">QJ522_01715</name>
</gene>
<protein>
    <recommendedName>
        <fullName evidence="4">Methyltransferase</fullName>
        <ecNumber evidence="4">2.1.1.-</ecNumber>
    </recommendedName>
</protein>
<dbReference type="Proteomes" id="UP001431776">
    <property type="component" value="Unassembled WGS sequence"/>
</dbReference>
<keyword evidence="7" id="KW-1185">Reference proteome</keyword>
<dbReference type="PRINTS" id="PR00508">
    <property type="entry name" value="S21N4MTFRASE"/>
</dbReference>
<dbReference type="RefSeq" id="WP_349243156.1">
    <property type="nucleotide sequence ID" value="NZ_JASCXX010000002.1"/>
</dbReference>
<dbReference type="GO" id="GO:0009007">
    <property type="term" value="F:site-specific DNA-methyltransferase (adenine-specific) activity"/>
    <property type="evidence" value="ECO:0007669"/>
    <property type="project" value="TreeGrafter"/>
</dbReference>
<organism evidence="6 7">
    <name type="scientific">Anaerobaca lacustris</name>
    <dbReference type="NCBI Taxonomy" id="3044600"/>
    <lineage>
        <taxon>Bacteria</taxon>
        <taxon>Pseudomonadati</taxon>
        <taxon>Planctomycetota</taxon>
        <taxon>Phycisphaerae</taxon>
        <taxon>Sedimentisphaerales</taxon>
        <taxon>Anaerobacaceae</taxon>
        <taxon>Anaerobaca</taxon>
    </lineage>
</organism>
<comment type="similarity">
    <text evidence="1 4">Belongs to the N(4)/N(6)-methyltransferase family.</text>
</comment>
<evidence type="ECO:0000313" key="6">
    <source>
        <dbReference type="EMBL" id="MDI6447744.1"/>
    </source>
</evidence>